<dbReference type="Gene3D" id="6.10.140.2220">
    <property type="match status" value="1"/>
</dbReference>
<evidence type="ECO:0000256" key="1">
    <source>
        <dbReference type="ARBA" id="ARBA00022723"/>
    </source>
</evidence>
<dbReference type="Proteomes" id="UP000242188">
    <property type="component" value="Unassembled WGS sequence"/>
</dbReference>
<dbReference type="GO" id="GO:0008270">
    <property type="term" value="F:zinc ion binding"/>
    <property type="evidence" value="ECO:0007669"/>
    <property type="project" value="UniProtKB-KW"/>
</dbReference>
<dbReference type="OrthoDB" id="443682at2759"/>
<dbReference type="PANTHER" id="PTHR12298:SF4">
    <property type="entry name" value="PROGRAMMED CELL DEATH PROTEIN 2"/>
    <property type="match status" value="1"/>
</dbReference>
<dbReference type="PANTHER" id="PTHR12298">
    <property type="entry name" value="PCDC2 PROGRAMMED CELL DEATH PROTEIN 2 -RELATED"/>
    <property type="match status" value="1"/>
</dbReference>
<dbReference type="InterPro" id="IPR007320">
    <property type="entry name" value="PDCD2_C"/>
</dbReference>
<dbReference type="GO" id="GO:0005737">
    <property type="term" value="C:cytoplasm"/>
    <property type="evidence" value="ECO:0007669"/>
    <property type="project" value="InterPro"/>
</dbReference>
<protein>
    <submittedName>
        <fullName evidence="6">Programmed cell death protein 2</fullName>
    </submittedName>
</protein>
<evidence type="ECO:0000313" key="6">
    <source>
        <dbReference type="EMBL" id="OWF47269.1"/>
    </source>
</evidence>
<evidence type="ECO:0000259" key="5">
    <source>
        <dbReference type="PROSITE" id="PS50865"/>
    </source>
</evidence>
<feature type="domain" description="MYND-type" evidence="5">
    <location>
        <begin position="132"/>
        <end position="169"/>
    </location>
</feature>
<keyword evidence="2 4" id="KW-0863">Zinc-finger</keyword>
<dbReference type="GO" id="GO:0005634">
    <property type="term" value="C:nucleus"/>
    <property type="evidence" value="ECO:0007669"/>
    <property type="project" value="TreeGrafter"/>
</dbReference>
<evidence type="ECO:0000313" key="7">
    <source>
        <dbReference type="Proteomes" id="UP000242188"/>
    </source>
</evidence>
<keyword evidence="1" id="KW-0479">Metal-binding</keyword>
<organism evidence="6 7">
    <name type="scientific">Mizuhopecten yessoensis</name>
    <name type="common">Japanese scallop</name>
    <name type="synonym">Patinopecten yessoensis</name>
    <dbReference type="NCBI Taxonomy" id="6573"/>
    <lineage>
        <taxon>Eukaryota</taxon>
        <taxon>Metazoa</taxon>
        <taxon>Spiralia</taxon>
        <taxon>Lophotrochozoa</taxon>
        <taxon>Mollusca</taxon>
        <taxon>Bivalvia</taxon>
        <taxon>Autobranchia</taxon>
        <taxon>Pteriomorphia</taxon>
        <taxon>Pectinida</taxon>
        <taxon>Pectinoidea</taxon>
        <taxon>Pectinidae</taxon>
        <taxon>Mizuhopecten</taxon>
    </lineage>
</organism>
<comment type="caution">
    <text evidence="6">The sequence shown here is derived from an EMBL/GenBank/DDBJ whole genome shotgun (WGS) entry which is preliminary data.</text>
</comment>
<evidence type="ECO:0000256" key="4">
    <source>
        <dbReference type="PROSITE-ProRule" id="PRU00134"/>
    </source>
</evidence>
<reference evidence="6 7" key="1">
    <citation type="journal article" date="2017" name="Nat. Ecol. Evol.">
        <title>Scallop genome provides insights into evolution of bilaterian karyotype and development.</title>
        <authorList>
            <person name="Wang S."/>
            <person name="Zhang J."/>
            <person name="Jiao W."/>
            <person name="Li J."/>
            <person name="Xun X."/>
            <person name="Sun Y."/>
            <person name="Guo X."/>
            <person name="Huan P."/>
            <person name="Dong B."/>
            <person name="Zhang L."/>
            <person name="Hu X."/>
            <person name="Sun X."/>
            <person name="Wang J."/>
            <person name="Zhao C."/>
            <person name="Wang Y."/>
            <person name="Wang D."/>
            <person name="Huang X."/>
            <person name="Wang R."/>
            <person name="Lv J."/>
            <person name="Li Y."/>
            <person name="Zhang Z."/>
            <person name="Liu B."/>
            <person name="Lu W."/>
            <person name="Hui Y."/>
            <person name="Liang J."/>
            <person name="Zhou Z."/>
            <person name="Hou R."/>
            <person name="Li X."/>
            <person name="Liu Y."/>
            <person name="Li H."/>
            <person name="Ning X."/>
            <person name="Lin Y."/>
            <person name="Zhao L."/>
            <person name="Xing Q."/>
            <person name="Dou J."/>
            <person name="Li Y."/>
            <person name="Mao J."/>
            <person name="Guo H."/>
            <person name="Dou H."/>
            <person name="Li T."/>
            <person name="Mu C."/>
            <person name="Jiang W."/>
            <person name="Fu Q."/>
            <person name="Fu X."/>
            <person name="Miao Y."/>
            <person name="Liu J."/>
            <person name="Yu Q."/>
            <person name="Li R."/>
            <person name="Liao H."/>
            <person name="Li X."/>
            <person name="Kong Y."/>
            <person name="Jiang Z."/>
            <person name="Chourrout D."/>
            <person name="Li R."/>
            <person name="Bao Z."/>
        </authorList>
    </citation>
    <scope>NUCLEOTIDE SEQUENCE [LARGE SCALE GENOMIC DNA]</scope>
    <source>
        <strain evidence="6 7">PY_sf001</strain>
    </source>
</reference>
<accession>A0A210QEY5</accession>
<proteinExistence type="predicted"/>
<sequence>MATKGGNENVELGFLEETNPDLLRSQYFPSKVGGKPSWLSLKQLPTDTHCKSCDKPTIFLMQVYSPDDKVSSAFHRTLFVFVCRDPGCSTRNSNLSFLVFRSQQPRKNDFYSQDPPSEDVPTPGPVPDTDLCYVCGSVGPKRCAKCHAVSYCSKEHQVIDWKSGHKAACSTKEETVRTDVKGVLFPEFEIITETEDLDGVDSDDESDTKGEKEKWEEYQDFLKSDKAGNLIPDSVPKSELEKMATVENLDDKIFRKFKERIKTNPDQVLRYNKGGQPLLVSVNHIPKETDIPACSCGAKRIFEFQVMPQLLSHLQVDQLSDSLDWGTLCVYTCSNSCEIGNSYQPEFLWKQDYSTDQK</sequence>
<dbReference type="Pfam" id="PF04194">
    <property type="entry name" value="PDCD2_C"/>
    <property type="match status" value="1"/>
</dbReference>
<evidence type="ECO:0000256" key="2">
    <source>
        <dbReference type="ARBA" id="ARBA00022771"/>
    </source>
</evidence>
<dbReference type="PROSITE" id="PS50865">
    <property type="entry name" value="ZF_MYND_2"/>
    <property type="match status" value="1"/>
</dbReference>
<dbReference type="SUPFAM" id="SSF144232">
    <property type="entry name" value="HIT/MYND zinc finger-like"/>
    <property type="match status" value="1"/>
</dbReference>
<evidence type="ECO:0000256" key="3">
    <source>
        <dbReference type="ARBA" id="ARBA00022833"/>
    </source>
</evidence>
<gene>
    <name evidence="6" type="ORF">KP79_PYT08357</name>
</gene>
<keyword evidence="7" id="KW-1185">Reference proteome</keyword>
<dbReference type="PROSITE" id="PS01360">
    <property type="entry name" value="ZF_MYND_1"/>
    <property type="match status" value="1"/>
</dbReference>
<dbReference type="InterPro" id="IPR002893">
    <property type="entry name" value="Znf_MYND"/>
</dbReference>
<name>A0A210QEY5_MIZYE</name>
<dbReference type="Pfam" id="PF01753">
    <property type="entry name" value="zf-MYND"/>
    <property type="match status" value="1"/>
</dbReference>
<dbReference type="AlphaFoldDB" id="A0A210QEY5"/>
<dbReference type="EMBL" id="NEDP02003955">
    <property type="protein sequence ID" value="OWF47269.1"/>
    <property type="molecule type" value="Genomic_DNA"/>
</dbReference>
<dbReference type="STRING" id="6573.A0A210QEY5"/>
<keyword evidence="3" id="KW-0862">Zinc</keyword>